<protein>
    <submittedName>
        <fullName evidence="2">Uncharacterized protein</fullName>
    </submittedName>
</protein>
<evidence type="ECO:0000256" key="1">
    <source>
        <dbReference type="SAM" id="Coils"/>
    </source>
</evidence>
<evidence type="ECO:0000313" key="3">
    <source>
        <dbReference type="Proteomes" id="UP001058364"/>
    </source>
</evidence>
<keyword evidence="3" id="KW-1185">Reference proteome</keyword>
<proteinExistence type="predicted"/>
<organism evidence="2 3">
    <name type="scientific">Mesomycoplasma molare</name>
    <dbReference type="NCBI Taxonomy" id="171288"/>
    <lineage>
        <taxon>Bacteria</taxon>
        <taxon>Bacillati</taxon>
        <taxon>Mycoplasmatota</taxon>
        <taxon>Mycoplasmoidales</taxon>
        <taxon>Metamycoplasmataceae</taxon>
        <taxon>Mesomycoplasma</taxon>
    </lineage>
</organism>
<dbReference type="EMBL" id="CP103423">
    <property type="protein sequence ID" value="UWD34030.1"/>
    <property type="molecule type" value="Genomic_DNA"/>
</dbReference>
<sequence>MKRSEISKEILNLEVMMQETEEKTAKYKIEVLREILELEIKVKETKEKEANYEINLGEQYHIWEKLNQKERDLFSEAATTLKDYEHFEKLIYEEQEIIKFWNLSTLREVREIINVSDFKEPSKLMNFIREKDKKTIRRRVEF</sequence>
<dbReference type="Proteomes" id="UP001058364">
    <property type="component" value="Chromosome"/>
</dbReference>
<name>A0ABY5TUV0_9BACT</name>
<dbReference type="RefSeq" id="WP_027123057.1">
    <property type="nucleotide sequence ID" value="NZ_CP103423.1"/>
</dbReference>
<feature type="coiled-coil region" evidence="1">
    <location>
        <begin position="3"/>
        <end position="55"/>
    </location>
</feature>
<gene>
    <name evidence="2" type="ORF">NX772_02905</name>
</gene>
<evidence type="ECO:0000313" key="2">
    <source>
        <dbReference type="EMBL" id="UWD34030.1"/>
    </source>
</evidence>
<reference evidence="2" key="1">
    <citation type="submission" date="2022-08" db="EMBL/GenBank/DDBJ databases">
        <title>Complete genome sequence of Mycoplasma molare type strain H 542.</title>
        <authorList>
            <person name="Spergser J."/>
        </authorList>
    </citation>
    <scope>NUCLEOTIDE SEQUENCE</scope>
    <source>
        <strain evidence="2">H 542</strain>
    </source>
</reference>
<accession>A0ABY5TUV0</accession>
<keyword evidence="1" id="KW-0175">Coiled coil</keyword>